<dbReference type="EMBL" id="VLKW01000014">
    <property type="protein sequence ID" value="TWI42430.1"/>
    <property type="molecule type" value="Genomic_DNA"/>
</dbReference>
<dbReference type="AlphaFoldDB" id="A0A562PDY2"/>
<reference evidence="4 7" key="3">
    <citation type="submission" date="2019-12" db="EMBL/GenBank/DDBJ databases">
        <title>Draft Genome Sequences of Six Type Strains of the Genus Massilia.</title>
        <authorList>
            <person name="Miess H."/>
            <person name="Frediansyah A."/>
            <person name="Goeker M."/>
            <person name="Gross H."/>
        </authorList>
    </citation>
    <scope>NUCLEOTIDE SEQUENCE [LARGE SCALE GENOMIC DNA]</scope>
    <source>
        <strain evidence="4 7">DSM 26639</strain>
    </source>
</reference>
<keyword evidence="7" id="KW-1185">Reference proteome</keyword>
<dbReference type="Pfam" id="PF00675">
    <property type="entry name" value="Peptidase_M16"/>
    <property type="match status" value="1"/>
</dbReference>
<evidence type="ECO:0000313" key="4">
    <source>
        <dbReference type="EMBL" id="QGZ42187.1"/>
    </source>
</evidence>
<evidence type="ECO:0000256" key="1">
    <source>
        <dbReference type="SAM" id="SignalP"/>
    </source>
</evidence>
<dbReference type="Gene3D" id="3.30.830.10">
    <property type="entry name" value="Metalloenzyme, LuxS/M16 peptidase-like"/>
    <property type="match status" value="2"/>
</dbReference>
<reference evidence="5" key="2">
    <citation type="submission" date="2019-07" db="EMBL/GenBank/DDBJ databases">
        <authorList>
            <person name="Whitman W."/>
            <person name="Huntemann M."/>
            <person name="Clum A."/>
            <person name="Pillay M."/>
            <person name="Palaniappan K."/>
            <person name="Varghese N."/>
            <person name="Mikhailova N."/>
            <person name="Stamatis D."/>
            <person name="Reddy T."/>
            <person name="Daum C."/>
            <person name="Shapiro N."/>
            <person name="Ivanova N."/>
            <person name="Kyrpides N."/>
            <person name="Woyke T."/>
        </authorList>
    </citation>
    <scope>NUCLEOTIDE SEQUENCE</scope>
    <source>
        <strain evidence="5">CGMCC 1.10685</strain>
    </source>
</reference>
<name>A0A562PDY2_9BURK</name>
<evidence type="ECO:0000313" key="5">
    <source>
        <dbReference type="EMBL" id="TWI42430.1"/>
    </source>
</evidence>
<feature type="signal peptide" evidence="1">
    <location>
        <begin position="1"/>
        <end position="19"/>
    </location>
</feature>
<dbReference type="Proteomes" id="UP000437862">
    <property type="component" value="Chromosome"/>
</dbReference>
<evidence type="ECO:0000313" key="6">
    <source>
        <dbReference type="Proteomes" id="UP000315112"/>
    </source>
</evidence>
<accession>A0A562PDY2</accession>
<gene>
    <name evidence="4" type="ORF">GO485_26180</name>
    <name evidence="5" type="ORF">IP92_05406</name>
</gene>
<dbReference type="EMBL" id="CP046904">
    <property type="protein sequence ID" value="QGZ42187.1"/>
    <property type="molecule type" value="Genomic_DNA"/>
</dbReference>
<dbReference type="OrthoDB" id="9811314at2"/>
<proteinExistence type="predicted"/>
<dbReference type="PANTHER" id="PTHR11851">
    <property type="entry name" value="METALLOPROTEASE"/>
    <property type="match status" value="1"/>
</dbReference>
<protein>
    <submittedName>
        <fullName evidence="4">Insulinase family protein</fullName>
    </submittedName>
    <submittedName>
        <fullName evidence="5">Putative Zn-dependent peptidase</fullName>
    </submittedName>
</protein>
<evidence type="ECO:0000259" key="2">
    <source>
        <dbReference type="Pfam" id="PF00675"/>
    </source>
</evidence>
<organism evidence="5 6">
    <name type="scientific">Pseudoduganella flava</name>
    <dbReference type="NCBI Taxonomy" id="871742"/>
    <lineage>
        <taxon>Bacteria</taxon>
        <taxon>Pseudomonadati</taxon>
        <taxon>Pseudomonadota</taxon>
        <taxon>Betaproteobacteria</taxon>
        <taxon>Burkholderiales</taxon>
        <taxon>Oxalobacteraceae</taxon>
        <taxon>Telluria group</taxon>
        <taxon>Pseudoduganella</taxon>
    </lineage>
</organism>
<dbReference type="Pfam" id="PF05193">
    <property type="entry name" value="Peptidase_M16_C"/>
    <property type="match status" value="1"/>
</dbReference>
<feature type="domain" description="Peptidase M16 N-terminal" evidence="2">
    <location>
        <begin position="42"/>
        <end position="171"/>
    </location>
</feature>
<evidence type="ECO:0000259" key="3">
    <source>
        <dbReference type="Pfam" id="PF05193"/>
    </source>
</evidence>
<evidence type="ECO:0000313" key="7">
    <source>
        <dbReference type="Proteomes" id="UP000437862"/>
    </source>
</evidence>
<dbReference type="Proteomes" id="UP000315112">
    <property type="component" value="Unassembled WGS sequence"/>
</dbReference>
<dbReference type="GO" id="GO:0046872">
    <property type="term" value="F:metal ion binding"/>
    <property type="evidence" value="ECO:0007669"/>
    <property type="project" value="InterPro"/>
</dbReference>
<keyword evidence="1" id="KW-0732">Signal</keyword>
<dbReference type="InterPro" id="IPR011765">
    <property type="entry name" value="Pept_M16_N"/>
</dbReference>
<dbReference type="PANTHER" id="PTHR11851:SF224">
    <property type="entry name" value="PROCESSING PROTEASE"/>
    <property type="match status" value="1"/>
</dbReference>
<dbReference type="InterPro" id="IPR011249">
    <property type="entry name" value="Metalloenz_LuxS/M16"/>
</dbReference>
<dbReference type="SUPFAM" id="SSF63411">
    <property type="entry name" value="LuxS/MPP-like metallohydrolase"/>
    <property type="match status" value="2"/>
</dbReference>
<feature type="chain" id="PRO_5044617679" evidence="1">
    <location>
        <begin position="20"/>
        <end position="468"/>
    </location>
</feature>
<dbReference type="InterPro" id="IPR050361">
    <property type="entry name" value="MPP/UQCRC_Complex"/>
</dbReference>
<dbReference type="RefSeq" id="WP_145881207.1">
    <property type="nucleotide sequence ID" value="NZ_CP046904.1"/>
</dbReference>
<feature type="domain" description="Peptidase M16 C-terminal" evidence="3">
    <location>
        <begin position="190"/>
        <end position="367"/>
    </location>
</feature>
<reference evidence="5 6" key="1">
    <citation type="journal article" date="2015" name="Stand. Genomic Sci.">
        <title>Genomic Encyclopedia of Bacterial and Archaeal Type Strains, Phase III: the genomes of soil and plant-associated and newly described type strains.</title>
        <authorList>
            <person name="Whitman W.B."/>
            <person name="Woyke T."/>
            <person name="Klenk H.P."/>
            <person name="Zhou Y."/>
            <person name="Lilburn T.G."/>
            <person name="Beck B.J."/>
            <person name="De Vos P."/>
            <person name="Vandamme P."/>
            <person name="Eisen J.A."/>
            <person name="Garrity G."/>
            <person name="Hugenholtz P."/>
            <person name="Kyrpides N.C."/>
        </authorList>
    </citation>
    <scope>NUCLEOTIDE SEQUENCE [LARGE SCALE GENOMIC DNA]</scope>
    <source>
        <strain evidence="5 6">CGMCC 1.10685</strain>
    </source>
</reference>
<sequence length="468" mass="50454">MKYALLTTALAGTTLAAGAADFKLPQFDTTRLPNGLTVMLMERHEVPLIAVRAVVKAGAVNDGTQAGLANLTGDAILLGSTRHNKAAIDEAFDFRGAVLAGGSATEQTTVQANFAKKDADALLPLFAEIVQQPSFDAAELDKLRTRKVSGLKQAKESPRQVAGLYYRSMLYGDAPYASPAPGTVSALSALRRDDVQGFHQRWFRPDNAAIIVVGDFDPAAMRQRIEALFGQWRADGTAAQPHADYGKPVADKPRVWLVDKPDAIETTFVIGGAGIARNDPDYVPLQVLNTVLGGRFTSWLNDELRVNSGLTYGANSSFGTLGQSGTFAMSSFTASAKTQAALELALKTYDRLWSRGIDKATLDSAKAYVKGQFPPRFETSEQLASLLGDMYALGVERSQIDNFMRDVDGLTPARAAQLVERHFPRKNLQMVLIGKAADIRPIAAKYGDVTELDISADGFKPARSKPTQ</sequence>
<dbReference type="InterPro" id="IPR007863">
    <property type="entry name" value="Peptidase_M16_C"/>
</dbReference>